<comment type="subcellular location">
    <subcellularLocation>
        <location evidence="1">Membrane</location>
        <topology evidence="1">Multi-pass membrane protein</topology>
    </subcellularLocation>
</comment>
<protein>
    <recommendedName>
        <fullName evidence="9">Membrane transporter</fullName>
    </recommendedName>
</protein>
<keyword evidence="8" id="KW-1185">Reference proteome</keyword>
<evidence type="ECO:0000313" key="8">
    <source>
        <dbReference type="Proteomes" id="UP001328107"/>
    </source>
</evidence>
<feature type="transmembrane region" description="Helical" evidence="6">
    <location>
        <begin position="56"/>
        <end position="79"/>
    </location>
</feature>
<reference evidence="8" key="1">
    <citation type="submission" date="2022-10" db="EMBL/GenBank/DDBJ databases">
        <title>Genome assembly of Pristionchus species.</title>
        <authorList>
            <person name="Yoshida K."/>
            <person name="Sommer R.J."/>
        </authorList>
    </citation>
    <scope>NUCLEOTIDE SEQUENCE [LARGE SCALE GENOMIC DNA]</scope>
    <source>
        <strain evidence="8">RS5460</strain>
    </source>
</reference>
<dbReference type="EMBL" id="BTRK01000004">
    <property type="protein sequence ID" value="GMR45327.1"/>
    <property type="molecule type" value="Genomic_DNA"/>
</dbReference>
<dbReference type="Proteomes" id="UP001328107">
    <property type="component" value="Unassembled WGS sequence"/>
</dbReference>
<evidence type="ECO:0000256" key="4">
    <source>
        <dbReference type="ARBA" id="ARBA00022989"/>
    </source>
</evidence>
<dbReference type="AlphaFoldDB" id="A0AAN5HY64"/>
<feature type="transmembrane region" description="Helical" evidence="6">
    <location>
        <begin position="12"/>
        <end position="30"/>
    </location>
</feature>
<evidence type="ECO:0000256" key="1">
    <source>
        <dbReference type="ARBA" id="ARBA00004141"/>
    </source>
</evidence>
<evidence type="ECO:0000256" key="2">
    <source>
        <dbReference type="ARBA" id="ARBA00009172"/>
    </source>
</evidence>
<dbReference type="InterPro" id="IPR051617">
    <property type="entry name" value="UNC-93-like_regulator"/>
</dbReference>
<evidence type="ECO:0000256" key="5">
    <source>
        <dbReference type="ARBA" id="ARBA00023136"/>
    </source>
</evidence>
<dbReference type="InterPro" id="IPR010291">
    <property type="entry name" value="Ion_channel_UNC-93"/>
</dbReference>
<keyword evidence="4 6" id="KW-1133">Transmembrane helix</keyword>
<feature type="non-terminal residue" evidence="7">
    <location>
        <position position="1"/>
    </location>
</feature>
<feature type="transmembrane region" description="Helical" evidence="6">
    <location>
        <begin position="199"/>
        <end position="218"/>
    </location>
</feature>
<accession>A0AAN5HY64</accession>
<proteinExistence type="inferred from homology"/>
<name>A0AAN5HY64_9BILA</name>
<evidence type="ECO:0008006" key="9">
    <source>
        <dbReference type="Google" id="ProtNLM"/>
    </source>
</evidence>
<feature type="transmembrane region" description="Helical" evidence="6">
    <location>
        <begin position="111"/>
        <end position="133"/>
    </location>
</feature>
<organism evidence="7 8">
    <name type="scientific">Pristionchus mayeri</name>
    <dbReference type="NCBI Taxonomy" id="1317129"/>
    <lineage>
        <taxon>Eukaryota</taxon>
        <taxon>Metazoa</taxon>
        <taxon>Ecdysozoa</taxon>
        <taxon>Nematoda</taxon>
        <taxon>Chromadorea</taxon>
        <taxon>Rhabditida</taxon>
        <taxon>Rhabditina</taxon>
        <taxon>Diplogasteromorpha</taxon>
        <taxon>Diplogasteroidea</taxon>
        <taxon>Neodiplogasteridae</taxon>
        <taxon>Pristionchus</taxon>
    </lineage>
</organism>
<dbReference type="PANTHER" id="PTHR23294">
    <property type="entry name" value="ET TRANSLATION PRODUCT-RELATED"/>
    <property type="match status" value="1"/>
</dbReference>
<sequence length="306" mass="33733">LRSAKMKESVYDLLCAVMLGVGNMCMFLGYDTSTSIVEPVLHSVHDRAPETIDMHAGYNGTAMCLLLFMFVSVTAPWTIGTLGSKGSIVLGSVMFTLHLSTFFYVHYLPFYATSAAIGIGYSLFYSGHGAYVTEHSTKRTIERNSAMSYALATSSLILGGIVILLTSRPLKGDTVDVTNSTVETVEKSYRQYSDGEIRMMYGAFTAFAVLSNVIFVFLPTRAVENSLAKVNDRKCRIGLGEQLKTVFSTMLEKRMIIAAPVYLFLGLVTAFWISIYPTTLIYSKRLAEIENLQAYYIIAVGFGEIS</sequence>
<keyword evidence="3 6" id="KW-0812">Transmembrane</keyword>
<evidence type="ECO:0000256" key="6">
    <source>
        <dbReference type="SAM" id="Phobius"/>
    </source>
</evidence>
<dbReference type="SUPFAM" id="SSF103473">
    <property type="entry name" value="MFS general substrate transporter"/>
    <property type="match status" value="1"/>
</dbReference>
<comment type="similarity">
    <text evidence="2">Belongs to the unc-93 family.</text>
</comment>
<keyword evidence="5 6" id="KW-0472">Membrane</keyword>
<evidence type="ECO:0000313" key="7">
    <source>
        <dbReference type="EMBL" id="GMR45327.1"/>
    </source>
</evidence>
<dbReference type="Pfam" id="PF05978">
    <property type="entry name" value="UNC-93"/>
    <property type="match status" value="1"/>
</dbReference>
<feature type="transmembrane region" description="Helical" evidence="6">
    <location>
        <begin position="145"/>
        <end position="165"/>
    </location>
</feature>
<feature type="non-terminal residue" evidence="7">
    <location>
        <position position="306"/>
    </location>
</feature>
<dbReference type="GO" id="GO:0016020">
    <property type="term" value="C:membrane"/>
    <property type="evidence" value="ECO:0007669"/>
    <property type="project" value="UniProtKB-SubCell"/>
</dbReference>
<evidence type="ECO:0000256" key="3">
    <source>
        <dbReference type="ARBA" id="ARBA00022692"/>
    </source>
</evidence>
<dbReference type="InterPro" id="IPR036259">
    <property type="entry name" value="MFS_trans_sf"/>
</dbReference>
<dbReference type="Gene3D" id="1.20.1250.20">
    <property type="entry name" value="MFS general substrate transporter like domains"/>
    <property type="match status" value="1"/>
</dbReference>
<dbReference type="PANTHER" id="PTHR23294:SF18">
    <property type="entry name" value="UNC93-LIKE PROTEIN MFSD11"/>
    <property type="match status" value="1"/>
</dbReference>
<feature type="transmembrane region" description="Helical" evidence="6">
    <location>
        <begin position="255"/>
        <end position="275"/>
    </location>
</feature>
<comment type="caution">
    <text evidence="7">The sequence shown here is derived from an EMBL/GenBank/DDBJ whole genome shotgun (WGS) entry which is preliminary data.</text>
</comment>
<gene>
    <name evidence="7" type="ORF">PMAYCL1PPCAC_15522</name>
</gene>
<feature type="transmembrane region" description="Helical" evidence="6">
    <location>
        <begin position="86"/>
        <end position="105"/>
    </location>
</feature>